<dbReference type="GO" id="GO:0000287">
    <property type="term" value="F:magnesium ion binding"/>
    <property type="evidence" value="ECO:0007669"/>
    <property type="project" value="TreeGrafter"/>
</dbReference>
<evidence type="ECO:0000256" key="10">
    <source>
        <dbReference type="ARBA" id="ARBA00034269"/>
    </source>
</evidence>
<dbReference type="GO" id="GO:0015095">
    <property type="term" value="F:magnesium ion transmembrane transporter activity"/>
    <property type="evidence" value="ECO:0007669"/>
    <property type="project" value="UniProtKB-UniRule"/>
</dbReference>
<evidence type="ECO:0000256" key="2">
    <source>
        <dbReference type="ARBA" id="ARBA00009765"/>
    </source>
</evidence>
<dbReference type="Gene3D" id="3.30.460.20">
    <property type="entry name" value="CorA soluble domain-like"/>
    <property type="match status" value="1"/>
</dbReference>
<dbReference type="PANTHER" id="PTHR46494:SF1">
    <property type="entry name" value="CORA FAMILY METAL ION TRANSPORTER (EUROFUNG)"/>
    <property type="match status" value="1"/>
</dbReference>
<dbReference type="STRING" id="1450648.CLORY_00280"/>
<evidence type="ECO:0000313" key="14">
    <source>
        <dbReference type="Proteomes" id="UP000190080"/>
    </source>
</evidence>
<keyword evidence="5 12" id="KW-0812">Transmembrane</keyword>
<comment type="caution">
    <text evidence="13">The sequence shown here is derived from an EMBL/GenBank/DDBJ whole genome shotgun (WGS) entry which is preliminary data.</text>
</comment>
<dbReference type="Proteomes" id="UP000190080">
    <property type="component" value="Unassembled WGS sequence"/>
</dbReference>
<dbReference type="GO" id="GO:0050897">
    <property type="term" value="F:cobalt ion binding"/>
    <property type="evidence" value="ECO:0007669"/>
    <property type="project" value="TreeGrafter"/>
</dbReference>
<evidence type="ECO:0000256" key="6">
    <source>
        <dbReference type="ARBA" id="ARBA00022842"/>
    </source>
</evidence>
<name>A0A1V4IY83_9CLOT</name>
<dbReference type="SUPFAM" id="SSF144083">
    <property type="entry name" value="Magnesium transport protein CorA, transmembrane region"/>
    <property type="match status" value="1"/>
</dbReference>
<evidence type="ECO:0000256" key="7">
    <source>
        <dbReference type="ARBA" id="ARBA00022989"/>
    </source>
</evidence>
<dbReference type="Gene3D" id="1.20.58.340">
    <property type="entry name" value="Magnesium transport protein CorA, transmembrane region"/>
    <property type="match status" value="2"/>
</dbReference>
<keyword evidence="4 12" id="KW-1003">Cell membrane</keyword>
<dbReference type="PANTHER" id="PTHR46494">
    <property type="entry name" value="CORA FAMILY METAL ION TRANSPORTER (EUROFUNG)"/>
    <property type="match status" value="1"/>
</dbReference>
<evidence type="ECO:0000313" key="13">
    <source>
        <dbReference type="EMBL" id="OPJ65028.1"/>
    </source>
</evidence>
<dbReference type="FunFam" id="1.20.58.340:FF:000004">
    <property type="entry name" value="Magnesium transport protein CorA"/>
    <property type="match status" value="1"/>
</dbReference>
<dbReference type="Pfam" id="PF01544">
    <property type="entry name" value="CorA"/>
    <property type="match status" value="1"/>
</dbReference>
<keyword evidence="9 12" id="KW-0472">Membrane</keyword>
<dbReference type="GO" id="GO:0005886">
    <property type="term" value="C:plasma membrane"/>
    <property type="evidence" value="ECO:0007669"/>
    <property type="project" value="UniProtKB-SubCell"/>
</dbReference>
<comment type="subcellular location">
    <subcellularLocation>
        <location evidence="1">Cell membrane</location>
        <topology evidence="1">Multi-pass membrane protein</topology>
    </subcellularLocation>
    <subcellularLocation>
        <location evidence="12">Membrane</location>
        <topology evidence="12">Multi-pass membrane protein</topology>
    </subcellularLocation>
</comment>
<evidence type="ECO:0000256" key="1">
    <source>
        <dbReference type="ARBA" id="ARBA00004651"/>
    </source>
</evidence>
<protein>
    <recommendedName>
        <fullName evidence="12">Magnesium transport protein CorA</fullName>
    </recommendedName>
</protein>
<evidence type="ECO:0000256" key="11">
    <source>
        <dbReference type="ARBA" id="ARBA00045497"/>
    </source>
</evidence>
<accession>A0A1V4IY83</accession>
<evidence type="ECO:0000256" key="4">
    <source>
        <dbReference type="ARBA" id="ARBA00022475"/>
    </source>
</evidence>
<dbReference type="InterPro" id="IPR045863">
    <property type="entry name" value="CorA_TM1_TM2"/>
</dbReference>
<feature type="transmembrane region" description="Helical" evidence="12">
    <location>
        <begin position="254"/>
        <end position="277"/>
    </location>
</feature>
<keyword evidence="8 12" id="KW-0406">Ion transport</keyword>
<keyword evidence="6 12" id="KW-0460">Magnesium</keyword>
<dbReference type="OrthoDB" id="9803416at2"/>
<evidence type="ECO:0000256" key="5">
    <source>
        <dbReference type="ARBA" id="ARBA00022692"/>
    </source>
</evidence>
<keyword evidence="14" id="KW-1185">Reference proteome</keyword>
<dbReference type="InterPro" id="IPR045861">
    <property type="entry name" value="CorA_cytoplasmic_dom"/>
</dbReference>
<dbReference type="InterPro" id="IPR004488">
    <property type="entry name" value="Mg/Co-transport_prot_CorA"/>
</dbReference>
<feature type="transmembrane region" description="Helical" evidence="12">
    <location>
        <begin position="289"/>
        <end position="309"/>
    </location>
</feature>
<evidence type="ECO:0000256" key="12">
    <source>
        <dbReference type="RuleBase" id="RU362010"/>
    </source>
</evidence>
<comment type="catalytic activity">
    <reaction evidence="10">
        <text>Mg(2+)(in) = Mg(2+)(out)</text>
        <dbReference type="Rhea" id="RHEA:29827"/>
        <dbReference type="ChEBI" id="CHEBI:18420"/>
    </reaction>
</comment>
<dbReference type="InterPro" id="IPR002523">
    <property type="entry name" value="MgTranspt_CorA/ZnTranspt_ZntB"/>
</dbReference>
<keyword evidence="7 12" id="KW-1133">Transmembrane helix</keyword>
<proteinExistence type="inferred from homology"/>
<comment type="function">
    <text evidence="11">Mediates influx of magnesium ions. Alternates between open and closed states. Activated by low cytoplasmic Mg(2+) levels. Inactive when cytoplasmic Mg(2+) levels are high.</text>
</comment>
<evidence type="ECO:0000256" key="9">
    <source>
        <dbReference type="ARBA" id="ARBA00023136"/>
    </source>
</evidence>
<sequence>MIYTLALTIDMKLMENISLNEINSKNIKWYWVDFDCPTHEESELLSTFFNFHPLAIEDCLHYLQRPKVDKYENYNFFVIHALNNATLTSTEVDMFAGNNFIVSFHKDSLEEFEHIKNVITKSPHLLKEGIIYIEYEIFDELVDNYFPPVYEIEDRITDLEEIEVSRDGKYFIDKIFSTRNDLLKLRRIINQMRDLLYRIITSEHLSQHKNRHAYFADIYDHLLRLSEIIESSLLMTSDLRDSYMSMTSDKMNKIMMFFTAITTIFVPVTFIAGVYGMNFSFMPELTYRYGYFIVLFIMLAIIVSMFILFKKKGWFNM</sequence>
<keyword evidence="3 12" id="KW-0813">Transport</keyword>
<comment type="similarity">
    <text evidence="2 12">Belongs to the CorA metal ion transporter (MIT) (TC 1.A.35) family.</text>
</comment>
<evidence type="ECO:0000256" key="3">
    <source>
        <dbReference type="ARBA" id="ARBA00022448"/>
    </source>
</evidence>
<dbReference type="GO" id="GO:0015087">
    <property type="term" value="F:cobalt ion transmembrane transporter activity"/>
    <property type="evidence" value="ECO:0007669"/>
    <property type="project" value="UniProtKB-UniRule"/>
</dbReference>
<dbReference type="SUPFAM" id="SSF143865">
    <property type="entry name" value="CorA soluble domain-like"/>
    <property type="match status" value="1"/>
</dbReference>
<dbReference type="NCBIfam" id="TIGR00383">
    <property type="entry name" value="corA"/>
    <property type="match status" value="1"/>
</dbReference>
<organism evidence="13 14">
    <name type="scientific">Clostridium oryzae</name>
    <dbReference type="NCBI Taxonomy" id="1450648"/>
    <lineage>
        <taxon>Bacteria</taxon>
        <taxon>Bacillati</taxon>
        <taxon>Bacillota</taxon>
        <taxon>Clostridia</taxon>
        <taxon>Eubacteriales</taxon>
        <taxon>Clostridiaceae</taxon>
        <taxon>Clostridium</taxon>
    </lineage>
</organism>
<reference evidence="13 14" key="1">
    <citation type="submission" date="2017-03" db="EMBL/GenBank/DDBJ databases">
        <title>Genome sequence of Clostridium oryzae DSM 28571.</title>
        <authorList>
            <person name="Poehlein A."/>
            <person name="Daniel R."/>
        </authorList>
    </citation>
    <scope>NUCLEOTIDE SEQUENCE [LARGE SCALE GENOMIC DNA]</scope>
    <source>
        <strain evidence="13 14">DSM 28571</strain>
    </source>
</reference>
<dbReference type="EMBL" id="MZGV01000001">
    <property type="protein sequence ID" value="OPJ65028.1"/>
    <property type="molecule type" value="Genomic_DNA"/>
</dbReference>
<evidence type="ECO:0000256" key="8">
    <source>
        <dbReference type="ARBA" id="ARBA00023065"/>
    </source>
</evidence>
<gene>
    <name evidence="13" type="primary">corA_1</name>
    <name evidence="12" type="synonym">corA</name>
    <name evidence="13" type="ORF">CLORY_00280</name>
</gene>
<dbReference type="CDD" id="cd12831">
    <property type="entry name" value="TmCorA-like_u2"/>
    <property type="match status" value="1"/>
</dbReference>
<dbReference type="RefSeq" id="WP_079421554.1">
    <property type="nucleotide sequence ID" value="NZ_MZGV01000001.1"/>
</dbReference>
<dbReference type="AlphaFoldDB" id="A0A1V4IY83"/>